<dbReference type="SUPFAM" id="SSF52402">
    <property type="entry name" value="Adenine nucleotide alpha hydrolases-like"/>
    <property type="match status" value="1"/>
</dbReference>
<dbReference type="PANTHER" id="PTHR46268:SF6">
    <property type="entry name" value="UNIVERSAL STRESS PROTEIN UP12"/>
    <property type="match status" value="1"/>
</dbReference>
<dbReference type="EMBL" id="MSDW01000001">
    <property type="protein sequence ID" value="OKY79196.1"/>
    <property type="molecule type" value="Genomic_DNA"/>
</dbReference>
<name>A0A1Q6DXV4_METT1</name>
<dbReference type="PIRSF" id="PIRSF006276">
    <property type="entry name" value="UspA"/>
    <property type="match status" value="1"/>
</dbReference>
<dbReference type="InterPro" id="IPR014729">
    <property type="entry name" value="Rossmann-like_a/b/a_fold"/>
</dbReference>
<evidence type="ECO:0000313" key="4">
    <source>
        <dbReference type="Proteomes" id="UP000185744"/>
    </source>
</evidence>
<proteinExistence type="inferred from homology"/>
<gene>
    <name evidence="3" type="ORF">BTN85_1704</name>
</gene>
<dbReference type="PANTHER" id="PTHR46268">
    <property type="entry name" value="STRESS RESPONSE PROTEIN NHAX"/>
    <property type="match status" value="1"/>
</dbReference>
<dbReference type="Gene3D" id="3.40.50.620">
    <property type="entry name" value="HUPs"/>
    <property type="match status" value="1"/>
</dbReference>
<dbReference type="InterPro" id="IPR006015">
    <property type="entry name" value="Universal_stress_UspA"/>
</dbReference>
<dbReference type="PRINTS" id="PR01438">
    <property type="entry name" value="UNVRSLSTRESS"/>
</dbReference>
<evidence type="ECO:0000256" key="1">
    <source>
        <dbReference type="ARBA" id="ARBA00008791"/>
    </source>
</evidence>
<protein>
    <submittedName>
        <fullName evidence="3">Nucleotide-binding protein UspA family</fullName>
    </submittedName>
</protein>
<sequence length="137" mass="15277">MYDKILLPTDGSEKMAKVIDNAVNLAEKYNSILHTLFVVDTRYADLLTGERGLEASEKMGKKAIKEVENEAKKKTIEITKNIVKGIPAQEIIKYADENKIDLIVIGTHGKTGLNEYLLGSVAERVLRHSNVPILLTR</sequence>
<evidence type="ECO:0000259" key="2">
    <source>
        <dbReference type="Pfam" id="PF00582"/>
    </source>
</evidence>
<feature type="domain" description="UspA" evidence="2">
    <location>
        <begin position="1"/>
        <end position="137"/>
    </location>
</feature>
<dbReference type="Pfam" id="PF00582">
    <property type="entry name" value="Usp"/>
    <property type="match status" value="1"/>
</dbReference>
<reference evidence="3" key="1">
    <citation type="submission" date="2016-12" db="EMBL/GenBank/DDBJ databases">
        <title>Discovery of methanogenic haloarchaea.</title>
        <authorList>
            <person name="Sorokin D.Y."/>
            <person name="Makarova K.S."/>
            <person name="Abbas B."/>
            <person name="Ferrer M."/>
            <person name="Golyshin P.N."/>
        </authorList>
    </citation>
    <scope>NUCLEOTIDE SEQUENCE [LARGE SCALE GENOMIC DNA]</scope>
    <source>
        <strain evidence="3">HMET1</strain>
    </source>
</reference>
<comment type="similarity">
    <text evidence="1">Belongs to the universal stress protein A family.</text>
</comment>
<organism evidence="3 4">
    <name type="scientific">Methanohalarchaeum thermophilum</name>
    <dbReference type="NCBI Taxonomy" id="1903181"/>
    <lineage>
        <taxon>Archaea</taxon>
        <taxon>Methanobacteriati</taxon>
        <taxon>Methanobacteriota</taxon>
        <taxon>Methanonatronarchaeia</taxon>
        <taxon>Methanonatronarchaeales</taxon>
        <taxon>Methanonatronarchaeaceae</taxon>
        <taxon>Candidatus Methanohalarchaeum</taxon>
    </lineage>
</organism>
<dbReference type="InterPro" id="IPR006016">
    <property type="entry name" value="UspA"/>
</dbReference>
<dbReference type="InParanoid" id="A0A1Q6DXV4"/>
<dbReference type="CDD" id="cd00293">
    <property type="entry name" value="USP-like"/>
    <property type="match status" value="1"/>
</dbReference>
<dbReference type="AlphaFoldDB" id="A0A1Q6DXV4"/>
<comment type="caution">
    <text evidence="3">The sequence shown here is derived from an EMBL/GenBank/DDBJ whole genome shotgun (WGS) entry which is preliminary data.</text>
</comment>
<accession>A0A1Q6DXV4</accession>
<keyword evidence="4" id="KW-1185">Reference proteome</keyword>
<dbReference type="Proteomes" id="UP000185744">
    <property type="component" value="Unassembled WGS sequence"/>
</dbReference>
<evidence type="ECO:0000313" key="3">
    <source>
        <dbReference type="EMBL" id="OKY79196.1"/>
    </source>
</evidence>